<gene>
    <name evidence="1" type="ORF">FBU59_005738</name>
</gene>
<protein>
    <submittedName>
        <fullName evidence="1">Uncharacterized protein</fullName>
    </submittedName>
</protein>
<sequence>EAPRAIKGANVKAVIAKSYAFIYQRNQPNMALLGIVLKDEKFYELAQEGAEVSIDLPNRKIYCGGKTFSFVLSTMEERLILGGGVTEMYKKYGNLLFRAAIAADPESVLKNAGGACGKQTSCGDAEAKDQLAW</sequence>
<organism evidence="1 2">
    <name type="scientific">Linderina macrospora</name>
    <dbReference type="NCBI Taxonomy" id="4868"/>
    <lineage>
        <taxon>Eukaryota</taxon>
        <taxon>Fungi</taxon>
        <taxon>Fungi incertae sedis</taxon>
        <taxon>Zoopagomycota</taxon>
        <taxon>Kickxellomycotina</taxon>
        <taxon>Kickxellomycetes</taxon>
        <taxon>Kickxellales</taxon>
        <taxon>Kickxellaceae</taxon>
        <taxon>Linderina</taxon>
    </lineage>
</organism>
<proteinExistence type="predicted"/>
<comment type="caution">
    <text evidence="1">The sequence shown here is derived from an EMBL/GenBank/DDBJ whole genome shotgun (WGS) entry which is preliminary data.</text>
</comment>
<reference evidence="1" key="1">
    <citation type="submission" date="2022-07" db="EMBL/GenBank/DDBJ databases">
        <title>Phylogenomic reconstructions and comparative analyses of Kickxellomycotina fungi.</title>
        <authorList>
            <person name="Reynolds N.K."/>
            <person name="Stajich J.E."/>
            <person name="Barry K."/>
            <person name="Grigoriev I.V."/>
            <person name="Crous P."/>
            <person name="Smith M.E."/>
        </authorList>
    </citation>
    <scope>NUCLEOTIDE SEQUENCE</scope>
    <source>
        <strain evidence="1">NRRL 5244</strain>
    </source>
</reference>
<dbReference type="Proteomes" id="UP001150603">
    <property type="component" value="Unassembled WGS sequence"/>
</dbReference>
<accession>A0ACC1J1X3</accession>
<feature type="non-terminal residue" evidence="1">
    <location>
        <position position="1"/>
    </location>
</feature>
<evidence type="ECO:0000313" key="2">
    <source>
        <dbReference type="Proteomes" id="UP001150603"/>
    </source>
</evidence>
<name>A0ACC1J1X3_9FUNG</name>
<keyword evidence="2" id="KW-1185">Reference proteome</keyword>
<evidence type="ECO:0000313" key="1">
    <source>
        <dbReference type="EMBL" id="KAJ1934316.1"/>
    </source>
</evidence>
<dbReference type="EMBL" id="JANBPW010004702">
    <property type="protein sequence ID" value="KAJ1934316.1"/>
    <property type="molecule type" value="Genomic_DNA"/>
</dbReference>